<reference evidence="2 3" key="1">
    <citation type="journal article" date="2019" name="Int. J. Syst. Evol. Microbiol.">
        <title>The Global Catalogue of Microorganisms (GCM) 10K type strain sequencing project: providing services to taxonomists for standard genome sequencing and annotation.</title>
        <authorList>
            <consortium name="The Broad Institute Genomics Platform"/>
            <consortium name="The Broad Institute Genome Sequencing Center for Infectious Disease"/>
            <person name="Wu L."/>
            <person name="Ma J."/>
        </authorList>
    </citation>
    <scope>NUCLEOTIDE SEQUENCE [LARGE SCALE GENOMIC DNA]</scope>
    <source>
        <strain evidence="2 3">JCM 16117</strain>
    </source>
</reference>
<evidence type="ECO:0000313" key="3">
    <source>
        <dbReference type="Proteomes" id="UP001500929"/>
    </source>
</evidence>
<sequence length="102" mass="10912">MTQTAGQSTREVADALIALGTELLKAEAVQWSPAPVPQPRDDTTERASGGHSDPVPRIVTDERRLAVRAAVTGAYRAMDSAVDDLDRARVDLELAVATWNGD</sequence>
<dbReference type="Pfam" id="PF23773">
    <property type="entry name" value="DUF7169"/>
    <property type="match status" value="1"/>
</dbReference>
<dbReference type="InterPro" id="IPR055593">
    <property type="entry name" value="DUF7169"/>
</dbReference>
<evidence type="ECO:0000256" key="1">
    <source>
        <dbReference type="SAM" id="MobiDB-lite"/>
    </source>
</evidence>
<comment type="caution">
    <text evidence="2">The sequence shown here is derived from an EMBL/GenBank/DDBJ whole genome shotgun (WGS) entry which is preliminary data.</text>
</comment>
<dbReference type="EMBL" id="BAAAQY010000003">
    <property type="protein sequence ID" value="GAA2230469.1"/>
    <property type="molecule type" value="Genomic_DNA"/>
</dbReference>
<dbReference type="Proteomes" id="UP001500929">
    <property type="component" value="Unassembled WGS sequence"/>
</dbReference>
<dbReference type="RefSeq" id="WP_259478902.1">
    <property type="nucleotide sequence ID" value="NZ_BAAAQY010000003.1"/>
</dbReference>
<protein>
    <submittedName>
        <fullName evidence="2">Uncharacterized protein</fullName>
    </submittedName>
</protein>
<feature type="region of interest" description="Disordered" evidence="1">
    <location>
        <begin position="29"/>
        <end position="57"/>
    </location>
</feature>
<keyword evidence="3" id="KW-1185">Reference proteome</keyword>
<evidence type="ECO:0000313" key="2">
    <source>
        <dbReference type="EMBL" id="GAA2230469.1"/>
    </source>
</evidence>
<name>A0ABN3DG84_9MICO</name>
<proteinExistence type="predicted"/>
<organism evidence="2 3">
    <name type="scientific">Herbiconiux moechotypicola</name>
    <dbReference type="NCBI Taxonomy" id="637393"/>
    <lineage>
        <taxon>Bacteria</taxon>
        <taxon>Bacillati</taxon>
        <taxon>Actinomycetota</taxon>
        <taxon>Actinomycetes</taxon>
        <taxon>Micrococcales</taxon>
        <taxon>Microbacteriaceae</taxon>
        <taxon>Herbiconiux</taxon>
    </lineage>
</organism>
<gene>
    <name evidence="2" type="ORF">GCM10009851_14070</name>
</gene>
<accession>A0ABN3DG84</accession>